<accession>A0A1C4E669</accession>
<dbReference type="RefSeq" id="WP_073515863.1">
    <property type="nucleotide sequence ID" value="NZ_MPOM01000004.1"/>
</dbReference>
<protein>
    <submittedName>
        <fullName evidence="1">Uncharacterized protein</fullName>
    </submittedName>
</protein>
<organism evidence="1 2">
    <name type="scientific">Bacillus cereus</name>
    <dbReference type="NCBI Taxonomy" id="1396"/>
    <lineage>
        <taxon>Bacteria</taxon>
        <taxon>Bacillati</taxon>
        <taxon>Bacillota</taxon>
        <taxon>Bacilli</taxon>
        <taxon>Bacillales</taxon>
        <taxon>Bacillaceae</taxon>
        <taxon>Bacillus</taxon>
        <taxon>Bacillus cereus group</taxon>
    </lineage>
</organism>
<comment type="caution">
    <text evidence="1">The sequence shown here is derived from an EMBL/GenBank/DDBJ whole genome shotgun (WGS) entry which is preliminary data.</text>
</comment>
<gene>
    <name evidence="1" type="ORF">BJR07_05085</name>
</gene>
<sequence length="912" mass="106375">MEQGWITKSKVIKCGKYKKISTHANGFKYWLKQGHLTTKEGRGENGKPATLFNIKELDDLMKKIKEMEKNYLNEKEVAKKLGFTGTFTGNSVAGRSKIAEIISLCDLERIEYKYYKNGFDKTFLYVNKEQILRFIKTHITNVELAKKYNINYAQFDIVDKRNNLKRKRFTRMVWFYHIEDIKHFKVFDTNLDDYYTREETNTILGMKNHILQLFTKEGEIEPVKLNARNYYSKKAVKEIAKKMKESKEKYCPANEIVNICGVTVNQPTAVFTKIETNAIIRYAFRTNASFVFPLEEVQEYKNKLDMQDKIKRILLEKTSVEAFEEWLTLKDISFSENSLYTEREWYSYCKQKLSLSESSNKGMRNLIKKYVNCTEILSNLTLEKELYSFTSNEINLNFFNPSIPVSTQEYLYTFLKEFHAKLIIFLNKQGEQKKPFDMNRIINPYQYEVEEKPKEVYEYDEYIKVYDYVQEEDHKHKAISDAEKIINGADAKRISYYASAWLYVLTHLGNAWRHGDVLDMPMIDFESVGINSLETLKARDLTKEEANAIINQIKRKDLTVNKTGATNRFNCPEDLVVSFATAAVICSIVAKERTSIIIPSNSTKTRIVDFGIKDDSYFRIKSHKAFFKDFKIKDFQFQSLKMNRTVLVLIYMVLVKKGKGSAALELAQRLRAHEDFETTNIYLVIPQHELDALSESLFNRKNFGYIPDLMADILLGDTKDREQRTQEILVLSTTFGGIHKLEATSGFMNRVLAERQKVADQIFGMGLDKVTDLMFDLEVNALTSKEENYQCLVSPNCQKPHLESCKDCPFAIPNFYSLSSLVEGFKASILEFVKDFNPTTFEGEKTRLMNVLYKDLDHLHRAMQKFGEEEVFHFFERGKEEYNELVDLIGEVQTKTGEDFDEYLTYNPKYLS</sequence>
<evidence type="ECO:0000313" key="2">
    <source>
        <dbReference type="Proteomes" id="UP000186535"/>
    </source>
</evidence>
<reference evidence="1 2" key="1">
    <citation type="submission" date="2016-11" db="EMBL/GenBank/DDBJ databases">
        <title>Identification of Bacillus cereus isolated from egg-white.</title>
        <authorList>
            <person name="Soni A."/>
            <person name="Oey I."/>
            <person name="Silcock P."/>
            <person name="Bremer P."/>
        </authorList>
    </citation>
    <scope>NUCLEOTIDE SEQUENCE [LARGE SCALE GENOMIC DNA]</scope>
    <source>
        <strain evidence="1 2">NZAS03</strain>
    </source>
</reference>
<proteinExistence type="predicted"/>
<dbReference type="EMBL" id="MPON01000001">
    <property type="protein sequence ID" value="OKA41283.1"/>
    <property type="molecule type" value="Genomic_DNA"/>
</dbReference>
<name>A0A1C4E669_BACCE</name>
<dbReference type="Proteomes" id="UP000186535">
    <property type="component" value="Unassembled WGS sequence"/>
</dbReference>
<dbReference type="AlphaFoldDB" id="A0A1C4E669"/>
<evidence type="ECO:0000313" key="1">
    <source>
        <dbReference type="EMBL" id="OKA41283.1"/>
    </source>
</evidence>